<keyword evidence="4" id="KW-1185">Reference proteome</keyword>
<comment type="caution">
    <text evidence="3">The sequence shown here is derived from an EMBL/GenBank/DDBJ whole genome shotgun (WGS) entry which is preliminary data.</text>
</comment>
<dbReference type="STRING" id="29655.A0A0K9NN83"/>
<dbReference type="Proteomes" id="UP000036987">
    <property type="component" value="Unassembled WGS sequence"/>
</dbReference>
<dbReference type="EMBL" id="LFYR01001978">
    <property type="protein sequence ID" value="KMZ58068.1"/>
    <property type="molecule type" value="Genomic_DNA"/>
</dbReference>
<feature type="region of interest" description="Disordered" evidence="1">
    <location>
        <begin position="472"/>
        <end position="531"/>
    </location>
</feature>
<protein>
    <submittedName>
        <fullName evidence="3">Uncharacterized protein</fullName>
    </submittedName>
</protein>
<evidence type="ECO:0000313" key="3">
    <source>
        <dbReference type="EMBL" id="KMZ58068.1"/>
    </source>
</evidence>
<keyword evidence="2" id="KW-0812">Transmembrane</keyword>
<feature type="compositionally biased region" description="Low complexity" evidence="1">
    <location>
        <begin position="490"/>
        <end position="508"/>
    </location>
</feature>
<feature type="region of interest" description="Disordered" evidence="1">
    <location>
        <begin position="423"/>
        <end position="453"/>
    </location>
</feature>
<proteinExistence type="predicted"/>
<dbReference type="OrthoDB" id="758624at2759"/>
<feature type="transmembrane region" description="Helical" evidence="2">
    <location>
        <begin position="31"/>
        <end position="52"/>
    </location>
</feature>
<feature type="region of interest" description="Disordered" evidence="1">
    <location>
        <begin position="296"/>
        <end position="342"/>
    </location>
</feature>
<keyword evidence="2" id="KW-0472">Membrane</keyword>
<dbReference type="PANTHER" id="PTHR31659">
    <property type="entry name" value="PROTEIN: UPF0503-LIKE PROTEIN, PUTATIVE (DUF740)-RELATED"/>
    <property type="match status" value="1"/>
</dbReference>
<accession>A0A0K9NN83</accession>
<evidence type="ECO:0000256" key="1">
    <source>
        <dbReference type="SAM" id="MobiDB-lite"/>
    </source>
</evidence>
<keyword evidence="2" id="KW-1133">Transmembrane helix</keyword>
<reference evidence="4" key="1">
    <citation type="journal article" date="2016" name="Nature">
        <title>The genome of the seagrass Zostera marina reveals angiosperm adaptation to the sea.</title>
        <authorList>
            <person name="Olsen J.L."/>
            <person name="Rouze P."/>
            <person name="Verhelst B."/>
            <person name="Lin Y.-C."/>
            <person name="Bayer T."/>
            <person name="Collen J."/>
            <person name="Dattolo E."/>
            <person name="De Paoli E."/>
            <person name="Dittami S."/>
            <person name="Maumus F."/>
            <person name="Michel G."/>
            <person name="Kersting A."/>
            <person name="Lauritano C."/>
            <person name="Lohaus R."/>
            <person name="Toepel M."/>
            <person name="Tonon T."/>
            <person name="Vanneste K."/>
            <person name="Amirebrahimi M."/>
            <person name="Brakel J."/>
            <person name="Bostroem C."/>
            <person name="Chovatia M."/>
            <person name="Grimwood J."/>
            <person name="Jenkins J.W."/>
            <person name="Jueterbock A."/>
            <person name="Mraz A."/>
            <person name="Stam W.T."/>
            <person name="Tice H."/>
            <person name="Bornberg-Bauer E."/>
            <person name="Green P.J."/>
            <person name="Pearson G.A."/>
            <person name="Procaccini G."/>
            <person name="Duarte C.M."/>
            <person name="Schmutz J."/>
            <person name="Reusch T.B.H."/>
            <person name="Van de Peer Y."/>
        </authorList>
    </citation>
    <scope>NUCLEOTIDE SEQUENCE [LARGE SCALE GENOMIC DNA]</scope>
    <source>
        <strain evidence="4">cv. Finnish</strain>
    </source>
</reference>
<feature type="compositionally biased region" description="Basic residues" evidence="1">
    <location>
        <begin position="296"/>
        <end position="306"/>
    </location>
</feature>
<sequence length="571" mass="64424">MLSSLLALSLFQTDSVFISKLSKFVQSDFPPLLILIPLFLFSFFVSIAVGYIRKHSDLLLIPQSSINQIMAAAALLESNQQISICHRHPHVPVTGFCASCLRERLAGLETLETTTAVASTNRNANNIIKSLFSSRQYHHSSSSSSLRPDLRRCQSFSVAARRSFSASTASEPKRRSCDVRERNTLGSLFNLENGSGATDIPMPVMSSTSSIINAAGVDDHVFSDENDAEDVRDVIEEDDDEIVPVEEEEENNGDEMIKSIKQHMSDVKKTSPKDLKERAGSFWVAASVFRKKLQKWRSKQKMKKQKQQQQQQNHRSRHAEDLSSEMDSDVLGRRRSCDFPNPRYSLDGGRMSFEDPRGSWDQPRASWDGYLTGGRSVFSSRSVPAPVQVVEEDANTIQRYDGLIPVEDDMMFLSNTMREHSMEYSSERDHSNSNSFRRDCTFNSSIEGGQRTKSKKWSKAWNIWGFIQRKSSNGRNGGGGNGAERSLSDYYSSKSVRRSQSSLSSRYSTNNNGMKRRDEMSCDRNHSGRYSPKRNILDEEMLNLFLGPLRTSRRVSVDAPNSFTGSIMHLY</sequence>
<evidence type="ECO:0000313" key="4">
    <source>
        <dbReference type="Proteomes" id="UP000036987"/>
    </source>
</evidence>
<evidence type="ECO:0000256" key="2">
    <source>
        <dbReference type="SAM" id="Phobius"/>
    </source>
</evidence>
<feature type="compositionally biased region" description="Basic and acidic residues" evidence="1">
    <location>
        <begin position="515"/>
        <end position="526"/>
    </location>
</feature>
<dbReference type="AlphaFoldDB" id="A0A0K9NN83"/>
<feature type="compositionally biased region" description="Basic and acidic residues" evidence="1">
    <location>
        <begin position="423"/>
        <end position="440"/>
    </location>
</feature>
<name>A0A0K9NN83_ZOSMR</name>
<dbReference type="Pfam" id="PF05340">
    <property type="entry name" value="DUF740"/>
    <property type="match status" value="2"/>
</dbReference>
<dbReference type="PANTHER" id="PTHR31659:SF9">
    <property type="entry name" value="PROTEIN: UPF0503-LIKE PROTEIN, PUTATIVE (DUF740)-RELATED"/>
    <property type="match status" value="1"/>
</dbReference>
<dbReference type="InterPro" id="IPR008004">
    <property type="entry name" value="OCTOPUS-like"/>
</dbReference>
<organism evidence="3 4">
    <name type="scientific">Zostera marina</name>
    <name type="common">Eelgrass</name>
    <dbReference type="NCBI Taxonomy" id="29655"/>
    <lineage>
        <taxon>Eukaryota</taxon>
        <taxon>Viridiplantae</taxon>
        <taxon>Streptophyta</taxon>
        <taxon>Embryophyta</taxon>
        <taxon>Tracheophyta</taxon>
        <taxon>Spermatophyta</taxon>
        <taxon>Magnoliopsida</taxon>
        <taxon>Liliopsida</taxon>
        <taxon>Zosteraceae</taxon>
        <taxon>Zostera</taxon>
    </lineage>
</organism>
<gene>
    <name evidence="3" type="ORF">ZOSMA_7G00980</name>
</gene>